<evidence type="ECO:0000259" key="15">
    <source>
        <dbReference type="PROSITE" id="PS50011"/>
    </source>
</evidence>
<reference evidence="18 19" key="1">
    <citation type="submission" date="2016-05" db="EMBL/GenBank/DDBJ databases">
        <title>First whole genome sequencing of Entamoeba histolytica HM1:IMSS-clone-6.</title>
        <authorList>
            <person name="Mukherjee Avik.K."/>
            <person name="Izumyama S."/>
            <person name="Nakada-Tsukui K."/>
            <person name="Nozaki T."/>
        </authorList>
    </citation>
    <scope>NUCLEOTIDE SEQUENCE [LARGE SCALE GENOMIC DNA]</scope>
    <source>
        <strain evidence="18 19">HM1:IMSS clone 6</strain>
    </source>
</reference>
<dbReference type="VEuPathDB" id="AmoebaDB:EHI_044470"/>
<dbReference type="SMART" id="SM00220">
    <property type="entry name" value="S_TKc"/>
    <property type="match status" value="1"/>
</dbReference>
<dbReference type="PROSITE" id="PS00108">
    <property type="entry name" value="PROTEIN_KINASE_ST"/>
    <property type="match status" value="1"/>
</dbReference>
<dbReference type="Gene3D" id="1.10.510.10">
    <property type="entry name" value="Transferase(Phosphotransferase) domain 1"/>
    <property type="match status" value="1"/>
</dbReference>
<evidence type="ECO:0000256" key="12">
    <source>
        <dbReference type="PROSITE-ProRule" id="PRU10141"/>
    </source>
</evidence>
<evidence type="ECO:0000313" key="18">
    <source>
        <dbReference type="EMBL" id="GAT94233.1"/>
    </source>
</evidence>
<dbReference type="Pfam" id="PF00433">
    <property type="entry name" value="Pkinase_C"/>
    <property type="match status" value="1"/>
</dbReference>
<feature type="binding site" evidence="12">
    <location>
        <position position="147"/>
    </location>
    <ligand>
        <name>ATP</name>
        <dbReference type="ChEBI" id="CHEBI:30616"/>
    </ligand>
</feature>
<feature type="domain" description="AGC-kinase C-terminal" evidence="16">
    <location>
        <begin position="373"/>
        <end position="440"/>
    </location>
</feature>
<keyword evidence="9 12" id="KW-0067">ATP-binding</keyword>
<keyword evidence="7 12" id="KW-0547">Nucleotide-binding</keyword>
<dbReference type="InterPro" id="IPR000961">
    <property type="entry name" value="AGC-kinase_C"/>
</dbReference>
<dbReference type="AlphaFoldDB" id="A0A5K1UAC0"/>
<dbReference type="Gene3D" id="2.30.29.30">
    <property type="entry name" value="Pleckstrin-homology domain (PH domain)/Phosphotyrosine-binding domain (PTB)"/>
    <property type="match status" value="1"/>
</dbReference>
<dbReference type="FunFam" id="3.30.200.20:FF:000048">
    <property type="entry name" value="Non-specific serine/threonine protein kinase"/>
    <property type="match status" value="1"/>
</dbReference>
<dbReference type="GO" id="GO:0032060">
    <property type="term" value="P:bleb assembly"/>
    <property type="evidence" value="ECO:0007669"/>
    <property type="project" value="UniProtKB-ARBA"/>
</dbReference>
<feature type="domain" description="Protein kinase" evidence="15">
    <location>
        <begin position="118"/>
        <end position="372"/>
    </location>
</feature>
<evidence type="ECO:0000256" key="5">
    <source>
        <dbReference type="ARBA" id="ARBA00022553"/>
    </source>
</evidence>
<dbReference type="Pfam" id="PF00069">
    <property type="entry name" value="Pkinase"/>
    <property type="match status" value="1"/>
</dbReference>
<dbReference type="PANTHER" id="PTHR24351">
    <property type="entry name" value="RIBOSOMAL PROTEIN S6 KINASE"/>
    <property type="match status" value="1"/>
</dbReference>
<dbReference type="GO" id="GO:0046580">
    <property type="term" value="P:negative regulation of Ras protein signal transduction"/>
    <property type="evidence" value="ECO:0007669"/>
    <property type="project" value="UniProtKB-ARBA"/>
</dbReference>
<protein>
    <recommendedName>
        <fullName evidence="2">non-specific serine/threonine protein kinase</fullName>
        <ecNumber evidence="2">2.7.11.1</ecNumber>
    </recommendedName>
</protein>
<evidence type="ECO:0000256" key="10">
    <source>
        <dbReference type="ARBA" id="ARBA00047899"/>
    </source>
</evidence>
<dbReference type="InterPro" id="IPR011009">
    <property type="entry name" value="Kinase-like_dom_sf"/>
</dbReference>
<dbReference type="VEuPathDB" id="AmoebaDB:EHI7A_013640"/>
<dbReference type="GO" id="GO:0005524">
    <property type="term" value="F:ATP binding"/>
    <property type="evidence" value="ECO:0007669"/>
    <property type="project" value="UniProtKB-UniRule"/>
</dbReference>
<dbReference type="Pfam" id="PF00169">
    <property type="entry name" value="PH"/>
    <property type="match status" value="1"/>
</dbReference>
<dbReference type="EC" id="2.7.11.1" evidence="2"/>
<dbReference type="VEuPathDB" id="AmoebaDB:EHI5A_028660"/>
<evidence type="ECO:0000256" key="1">
    <source>
        <dbReference type="ARBA" id="ARBA00006935"/>
    </source>
</evidence>
<keyword evidence="3" id="KW-0145">Chemotaxis</keyword>
<evidence type="ECO:0000259" key="16">
    <source>
        <dbReference type="PROSITE" id="PS51285"/>
    </source>
</evidence>
<evidence type="ECO:0000313" key="19">
    <source>
        <dbReference type="Proteomes" id="UP000078387"/>
    </source>
</evidence>
<keyword evidence="4 13" id="KW-0723">Serine/threonine-protein kinase</keyword>
<comment type="caution">
    <text evidence="18">The sequence shown here is derived from an EMBL/GenBank/DDBJ whole genome shotgun (WGS) entry which is preliminary data.</text>
</comment>
<dbReference type="InterPro" id="IPR011993">
    <property type="entry name" value="PH-like_dom_sf"/>
</dbReference>
<dbReference type="GO" id="GO:0004691">
    <property type="term" value="F:cAMP-dependent protein kinase activity"/>
    <property type="evidence" value="ECO:0007669"/>
    <property type="project" value="UniProtKB-ARBA"/>
</dbReference>
<dbReference type="PROSITE" id="PS50003">
    <property type="entry name" value="PH_DOMAIN"/>
    <property type="match status" value="1"/>
</dbReference>
<sequence>MSDVLKRGVMIKEGSKVKNWKKRWFVFHNNGMLDYFTDKKETDQKGSVDMNRASSLRKTEDKKRIMLEILLETKVFRLAFDSETTRDEWTTVFQKFIDEKCSKSDQSSNALKPKLEDFETLKLIGKGTYGKVMLVKKIDTGKIYAMKILDKKAVVETNEVEHTMAEREVLGTIDNPFIVHMHYSFQTENKLYFVMDFINGGELFYHLQNERRFSIARAKFYAAEILLALEHLHLHGIIYRDLKPENVLLNADGHVCITDFGLSKTGMKGEGDMTSTFCGTAAYLAPEILLGEKYDSAVDWWSFGILTYEMMVGIPPFYSEDEREMYQNIVNEAVRYPPNTPSSIKTFIDALLEKNPTRRLTDTTIMKHHPFFQGLDFDRLMKKEVVPPYIPQVHSADDVANIDPYFLGETDAAIAEEKNSNTSGGQEFKFDGFTYISKKD</sequence>
<dbReference type="Gene3D" id="3.30.200.20">
    <property type="entry name" value="Phosphorylase Kinase, domain 1"/>
    <property type="match status" value="1"/>
</dbReference>
<keyword evidence="5" id="KW-0597">Phosphoprotein</keyword>
<comment type="catalytic activity">
    <reaction evidence="10">
        <text>L-threonyl-[protein] + ATP = O-phospho-L-threonyl-[protein] + ADP + H(+)</text>
        <dbReference type="Rhea" id="RHEA:46608"/>
        <dbReference type="Rhea" id="RHEA-COMP:11060"/>
        <dbReference type="Rhea" id="RHEA-COMP:11605"/>
        <dbReference type="ChEBI" id="CHEBI:15378"/>
        <dbReference type="ChEBI" id="CHEBI:30013"/>
        <dbReference type="ChEBI" id="CHEBI:30616"/>
        <dbReference type="ChEBI" id="CHEBI:61977"/>
        <dbReference type="ChEBI" id="CHEBI:456216"/>
        <dbReference type="EC" id="2.7.11.1"/>
    </reaction>
</comment>
<accession>A0A5K1UAC0</accession>
<dbReference type="SMART" id="SM00133">
    <property type="entry name" value="S_TK_X"/>
    <property type="match status" value="1"/>
</dbReference>
<proteinExistence type="inferred from homology"/>
<dbReference type="SUPFAM" id="SSF56112">
    <property type="entry name" value="Protein kinase-like (PK-like)"/>
    <property type="match status" value="1"/>
</dbReference>
<evidence type="ECO:0000313" key="17">
    <source>
        <dbReference type="EMBL" id="GAT91744.1"/>
    </source>
</evidence>
<dbReference type="InterPro" id="IPR000719">
    <property type="entry name" value="Prot_kinase_dom"/>
</dbReference>
<dbReference type="SMART" id="SM00233">
    <property type="entry name" value="PH"/>
    <property type="match status" value="1"/>
</dbReference>
<dbReference type="PROSITE" id="PS50011">
    <property type="entry name" value="PROTEIN_KINASE_DOM"/>
    <property type="match status" value="1"/>
</dbReference>
<gene>
    <name evidence="17" type="ORF">CL6EHI_044470</name>
    <name evidence="18" type="ORF">CL6EHI_137850</name>
</gene>
<organism evidence="18 19">
    <name type="scientific">Entamoeba histolytica</name>
    <dbReference type="NCBI Taxonomy" id="5759"/>
    <lineage>
        <taxon>Eukaryota</taxon>
        <taxon>Amoebozoa</taxon>
        <taxon>Evosea</taxon>
        <taxon>Archamoebae</taxon>
        <taxon>Mastigamoebida</taxon>
        <taxon>Entamoebidae</taxon>
        <taxon>Entamoeba</taxon>
    </lineage>
</organism>
<evidence type="ECO:0000256" key="4">
    <source>
        <dbReference type="ARBA" id="ARBA00022527"/>
    </source>
</evidence>
<evidence type="ECO:0000256" key="11">
    <source>
        <dbReference type="ARBA" id="ARBA00048679"/>
    </source>
</evidence>
<evidence type="ECO:0000256" key="3">
    <source>
        <dbReference type="ARBA" id="ARBA00022500"/>
    </source>
</evidence>
<evidence type="ECO:0000259" key="14">
    <source>
        <dbReference type="PROSITE" id="PS50003"/>
    </source>
</evidence>
<feature type="domain" description="PH" evidence="14">
    <location>
        <begin position="3"/>
        <end position="98"/>
    </location>
</feature>
<evidence type="ECO:0000256" key="7">
    <source>
        <dbReference type="ARBA" id="ARBA00022741"/>
    </source>
</evidence>
<dbReference type="InterPro" id="IPR017892">
    <property type="entry name" value="Pkinase_C"/>
</dbReference>
<evidence type="ECO:0000256" key="2">
    <source>
        <dbReference type="ARBA" id="ARBA00012513"/>
    </source>
</evidence>
<dbReference type="InterPro" id="IPR017441">
    <property type="entry name" value="Protein_kinase_ATP_BS"/>
</dbReference>
<evidence type="ECO:0000256" key="9">
    <source>
        <dbReference type="ARBA" id="ARBA00022840"/>
    </source>
</evidence>
<dbReference type="SUPFAM" id="SSF50729">
    <property type="entry name" value="PH domain-like"/>
    <property type="match status" value="1"/>
</dbReference>
<dbReference type="InterPro" id="IPR001849">
    <property type="entry name" value="PH_domain"/>
</dbReference>
<dbReference type="EMBL" id="BDEQ01000001">
    <property type="protein sequence ID" value="GAT94233.1"/>
    <property type="molecule type" value="Genomic_DNA"/>
</dbReference>
<dbReference type="GO" id="GO:0030334">
    <property type="term" value="P:regulation of cell migration"/>
    <property type="evidence" value="ECO:0007669"/>
    <property type="project" value="UniProtKB-ARBA"/>
</dbReference>
<dbReference type="VEuPathDB" id="AmoebaDB:KM1_022820"/>
<evidence type="ECO:0000256" key="8">
    <source>
        <dbReference type="ARBA" id="ARBA00022777"/>
    </source>
</evidence>
<dbReference type="GO" id="GO:1904630">
    <property type="term" value="P:cellular response to diterpene"/>
    <property type="evidence" value="ECO:0007669"/>
    <property type="project" value="UniProtKB-ARBA"/>
</dbReference>
<dbReference type="OMA" id="CVIYDMM"/>
<dbReference type="GO" id="GO:1905303">
    <property type="term" value="P:positive regulation of macropinocytosis"/>
    <property type="evidence" value="ECO:0007669"/>
    <property type="project" value="UniProtKB-ARBA"/>
</dbReference>
<dbReference type="GO" id="GO:0110094">
    <property type="term" value="P:polyphosphate-mediated signaling"/>
    <property type="evidence" value="ECO:0007669"/>
    <property type="project" value="UniProtKB-ARBA"/>
</dbReference>
<comment type="catalytic activity">
    <reaction evidence="11">
        <text>L-seryl-[protein] + ATP = O-phospho-L-seryl-[protein] + ADP + H(+)</text>
        <dbReference type="Rhea" id="RHEA:17989"/>
        <dbReference type="Rhea" id="RHEA-COMP:9863"/>
        <dbReference type="Rhea" id="RHEA-COMP:11604"/>
        <dbReference type="ChEBI" id="CHEBI:15378"/>
        <dbReference type="ChEBI" id="CHEBI:29999"/>
        <dbReference type="ChEBI" id="CHEBI:30616"/>
        <dbReference type="ChEBI" id="CHEBI:83421"/>
        <dbReference type="ChEBI" id="CHEBI:456216"/>
        <dbReference type="EC" id="2.7.11.1"/>
    </reaction>
</comment>
<dbReference type="GO" id="GO:0031269">
    <property type="term" value="P:pseudopodium assembly"/>
    <property type="evidence" value="ECO:0007669"/>
    <property type="project" value="UniProtKB-ARBA"/>
</dbReference>
<dbReference type="EMBL" id="BDEQ01000001">
    <property type="protein sequence ID" value="GAT91744.1"/>
    <property type="molecule type" value="Genomic_DNA"/>
</dbReference>
<dbReference type="PROSITE" id="PS51285">
    <property type="entry name" value="AGC_KINASE_CTER"/>
    <property type="match status" value="1"/>
</dbReference>
<dbReference type="VEuPathDB" id="AmoebaDB:EHI8A_010540"/>
<evidence type="ECO:0000256" key="6">
    <source>
        <dbReference type="ARBA" id="ARBA00022679"/>
    </source>
</evidence>
<dbReference type="GO" id="GO:0043327">
    <property type="term" value="P:chemotaxis to cAMP"/>
    <property type="evidence" value="ECO:0007669"/>
    <property type="project" value="UniProtKB-ARBA"/>
</dbReference>
<dbReference type="FunFam" id="1.10.510.10:FF:000008">
    <property type="entry name" value="Non-specific serine/threonine protein kinase"/>
    <property type="match status" value="1"/>
</dbReference>
<keyword evidence="6" id="KW-0808">Transferase</keyword>
<keyword evidence="8 18" id="KW-0418">Kinase</keyword>
<comment type="similarity">
    <text evidence="1">Belongs to the protein kinase superfamily. AGC Ser/Thr protein kinase family. RAC subfamily.</text>
</comment>
<dbReference type="InterPro" id="IPR008271">
    <property type="entry name" value="Ser/Thr_kinase_AS"/>
</dbReference>
<dbReference type="Proteomes" id="UP000078387">
    <property type="component" value="Unassembled WGS sequence"/>
</dbReference>
<name>A0A5K1UAC0_ENTHI</name>
<evidence type="ECO:0000256" key="13">
    <source>
        <dbReference type="RuleBase" id="RU000304"/>
    </source>
</evidence>
<dbReference type="PROSITE" id="PS00107">
    <property type="entry name" value="PROTEIN_KINASE_ATP"/>
    <property type="match status" value="1"/>
</dbReference>
<dbReference type="GO" id="GO:0050920">
    <property type="term" value="P:regulation of chemotaxis"/>
    <property type="evidence" value="ECO:0007669"/>
    <property type="project" value="UniProtKB-ARBA"/>
</dbReference>